<accession>A0ABD2K5A6</accession>
<reference evidence="2 3" key="1">
    <citation type="submission" date="2024-10" db="EMBL/GenBank/DDBJ databases">
        <authorList>
            <person name="Kim D."/>
        </authorList>
    </citation>
    <scope>NUCLEOTIDE SEQUENCE [LARGE SCALE GENOMIC DNA]</scope>
    <source>
        <strain evidence="2">BH-2024</strain>
    </source>
</reference>
<dbReference type="AlphaFoldDB" id="A0ABD2K5A6"/>
<keyword evidence="3" id="KW-1185">Reference proteome</keyword>
<evidence type="ECO:0000256" key="1">
    <source>
        <dbReference type="SAM" id="MobiDB-lite"/>
    </source>
</evidence>
<feature type="compositionally biased region" description="Polar residues" evidence="1">
    <location>
        <begin position="399"/>
        <end position="408"/>
    </location>
</feature>
<feature type="region of interest" description="Disordered" evidence="1">
    <location>
        <begin position="387"/>
        <end position="408"/>
    </location>
</feature>
<proteinExistence type="predicted"/>
<protein>
    <submittedName>
        <fullName evidence="2">Uncharacterized protein</fullName>
    </submittedName>
</protein>
<evidence type="ECO:0000313" key="3">
    <source>
        <dbReference type="Proteomes" id="UP001620626"/>
    </source>
</evidence>
<name>A0ABD2K5A6_9BILA</name>
<gene>
    <name evidence="2" type="ORF">niasHT_027614</name>
</gene>
<comment type="caution">
    <text evidence="2">The sequence shown here is derived from an EMBL/GenBank/DDBJ whole genome shotgun (WGS) entry which is preliminary data.</text>
</comment>
<dbReference type="Proteomes" id="UP001620626">
    <property type="component" value="Unassembled WGS sequence"/>
</dbReference>
<dbReference type="EMBL" id="JBICBT010000830">
    <property type="protein sequence ID" value="KAL3098069.1"/>
    <property type="molecule type" value="Genomic_DNA"/>
</dbReference>
<evidence type="ECO:0000313" key="2">
    <source>
        <dbReference type="EMBL" id="KAL3098069.1"/>
    </source>
</evidence>
<sequence length="438" mass="50690">MEKKLHFLIRHIAVSVRVCRQHPFGSQFSIPFPFPSLTTATSLFSNKYLRQYSLFCCLHLQNLTQKRDIMATACKLEMSLDEIIKANKSKTNQASINGRKTQMTGKRLIRGNIAKGKPFVRKQISGQNQTKKFGLKRVGINVRRGRPLRKSNRVVVMRKNFAPKNRAVISATKNLVNKLVKKALNKSNVSPRGKRFIVNSARRVRTIMLNKVSPRSRVITRQRQRIVAVQPQQQPVFVQRVVRGRGPIRYASNAAIVPQTMKMVPKRRFRINPMQQQQPVILVQNQSPKRRLPSFSSMSVRQHINALRRATTVQQLQTQFVNQQLPIRQQFRGQQTITTPVLQNRSRGKQQFIRDQPVQAGPQFMKFSPRRQRRQPASTQYVIIQQPSRGARSQFRGKPQQSYRRNPKQQQVVYNPMYEPPNFLQRIPTGSGAPFIQY</sequence>
<organism evidence="2 3">
    <name type="scientific">Heterodera trifolii</name>
    <dbReference type="NCBI Taxonomy" id="157864"/>
    <lineage>
        <taxon>Eukaryota</taxon>
        <taxon>Metazoa</taxon>
        <taxon>Ecdysozoa</taxon>
        <taxon>Nematoda</taxon>
        <taxon>Chromadorea</taxon>
        <taxon>Rhabditida</taxon>
        <taxon>Tylenchina</taxon>
        <taxon>Tylenchomorpha</taxon>
        <taxon>Tylenchoidea</taxon>
        <taxon>Heteroderidae</taxon>
        <taxon>Heteroderinae</taxon>
        <taxon>Heterodera</taxon>
    </lineage>
</organism>